<keyword evidence="2" id="KW-1185">Reference proteome</keyword>
<protein>
    <submittedName>
        <fullName evidence="1">Uncharacterized protein</fullName>
    </submittedName>
</protein>
<dbReference type="EMBL" id="QZXA01000014">
    <property type="protein sequence ID" value="RJT29543.1"/>
    <property type="molecule type" value="Genomic_DNA"/>
</dbReference>
<sequence>MTLVNDRLLESKMTKVEQARAWSPRVISKFETLINSADDHSQFRGMLCISSRTGPPFLQLVQKRARSTELNRASLP</sequence>
<evidence type="ECO:0000313" key="2">
    <source>
        <dbReference type="Proteomes" id="UP000275530"/>
    </source>
</evidence>
<dbReference type="Proteomes" id="UP000275530">
    <property type="component" value="Unassembled WGS sequence"/>
</dbReference>
<gene>
    <name evidence="1" type="ORF">D3242_28460</name>
</gene>
<reference evidence="1 2" key="1">
    <citation type="submission" date="2018-09" db="EMBL/GenBank/DDBJ databases">
        <title>Mesorhizobium carmichaelinearum sp. nov. isolated from Carmichaelinea spp. root nodules in New Zealand.</title>
        <authorList>
            <person name="De Meyer S.E."/>
        </authorList>
    </citation>
    <scope>NUCLEOTIDE SEQUENCE [LARGE SCALE GENOMIC DNA]</scope>
    <source>
        <strain evidence="1 2">LMG 28313</strain>
    </source>
</reference>
<name>A0A6M7TRZ2_9HYPH</name>
<dbReference type="AlphaFoldDB" id="A0A6M7TRZ2"/>
<organism evidence="1 2">
    <name type="scientific">Mesorhizobium jarvisii</name>
    <dbReference type="NCBI Taxonomy" id="1777867"/>
    <lineage>
        <taxon>Bacteria</taxon>
        <taxon>Pseudomonadati</taxon>
        <taxon>Pseudomonadota</taxon>
        <taxon>Alphaproteobacteria</taxon>
        <taxon>Hyphomicrobiales</taxon>
        <taxon>Phyllobacteriaceae</taxon>
        <taxon>Mesorhizobium</taxon>
    </lineage>
</organism>
<evidence type="ECO:0000313" key="1">
    <source>
        <dbReference type="EMBL" id="RJT29543.1"/>
    </source>
</evidence>
<accession>A0A6M7TRZ2</accession>
<proteinExistence type="predicted"/>
<comment type="caution">
    <text evidence="1">The sequence shown here is derived from an EMBL/GenBank/DDBJ whole genome shotgun (WGS) entry which is preliminary data.</text>
</comment>